<evidence type="ECO:0000313" key="2">
    <source>
        <dbReference type="EMBL" id="SEU14425.1"/>
    </source>
</evidence>
<evidence type="ECO:0000259" key="1">
    <source>
        <dbReference type="Pfam" id="PF18013"/>
    </source>
</evidence>
<dbReference type="Gene3D" id="1.10.530.10">
    <property type="match status" value="1"/>
</dbReference>
<protein>
    <recommendedName>
        <fullName evidence="1">Phage tail lysozyme domain-containing protein</fullName>
    </recommendedName>
</protein>
<proteinExistence type="predicted"/>
<dbReference type="Proteomes" id="UP000182121">
    <property type="component" value="Unassembled WGS sequence"/>
</dbReference>
<feature type="domain" description="Phage tail lysozyme" evidence="1">
    <location>
        <begin position="184"/>
        <end position="332"/>
    </location>
</feature>
<dbReference type="EMBL" id="FOIO01000069">
    <property type="protein sequence ID" value="SEU14425.1"/>
    <property type="molecule type" value="Genomic_DNA"/>
</dbReference>
<accession>A0A1I0JV04</accession>
<sequence>MATWYKINASAKLTVRADSLNVRSGPQLYDFVKSVKAGEVVQATERALISGDPWFHISDGWISGKYVEGWVKDNNNNNSWWYVEKNYGYPSATWRTIGGKDYCFGKDAYLFVYCYIKAADGVNYYWVDDDGVYMPEYTTKTPDRNKYRVVENYATENAYSGAAPSADKVYARNDYQTESQMKVNAQYILNYLRAKGWTKNAVCGMLGNMQSESTISPGRWQDGDAGNMNLGVGLTQWTKATKLYNWAAKNNLYPLDMDTQLKRILFEVTTTDYNEKQWYPTTKYNFTFSEFTKSTKNPYDLGCAFIYNYERPDDLTQAGTRGNQATEWFDKLS</sequence>
<dbReference type="RefSeq" id="WP_074664241.1">
    <property type="nucleotide sequence ID" value="NZ_FOIO01000069.1"/>
</dbReference>
<evidence type="ECO:0000313" key="3">
    <source>
        <dbReference type="Proteomes" id="UP000182121"/>
    </source>
</evidence>
<dbReference type="Pfam" id="PF18013">
    <property type="entry name" value="Phage_lysozyme2"/>
    <property type="match status" value="1"/>
</dbReference>
<name>A0A1I0JV04_9FIRM</name>
<gene>
    <name evidence="2" type="ORF">SAMN05216521_106913</name>
</gene>
<reference evidence="2 3" key="1">
    <citation type="submission" date="2016-10" db="EMBL/GenBank/DDBJ databases">
        <authorList>
            <person name="Varghese N."/>
            <person name="Submissions S."/>
        </authorList>
    </citation>
    <scope>NUCLEOTIDE SEQUENCE [LARGE SCALE GENOMIC DNA]</scope>
    <source>
        <strain evidence="2 3">NLAE-zl-C196</strain>
    </source>
</reference>
<comment type="caution">
    <text evidence="2">The sequence shown here is derived from an EMBL/GenBank/DDBJ whole genome shotgun (WGS) entry which is preliminary data.</text>
</comment>
<dbReference type="AlphaFoldDB" id="A0A1I0JV04"/>
<organism evidence="2 3">
    <name type="scientific">Enterocloster clostridioformis</name>
    <dbReference type="NCBI Taxonomy" id="1531"/>
    <lineage>
        <taxon>Bacteria</taxon>
        <taxon>Bacillati</taxon>
        <taxon>Bacillota</taxon>
        <taxon>Clostridia</taxon>
        <taxon>Lachnospirales</taxon>
        <taxon>Lachnospiraceae</taxon>
        <taxon>Enterocloster</taxon>
    </lineage>
</organism>
<dbReference type="Gene3D" id="2.10.270.10">
    <property type="entry name" value="Cholin Binding"/>
    <property type="match status" value="1"/>
</dbReference>
<dbReference type="InterPro" id="IPR041219">
    <property type="entry name" value="Phage_lysozyme2"/>
</dbReference>